<keyword evidence="1" id="KW-1133">Transmembrane helix</keyword>
<keyword evidence="1" id="KW-0812">Transmembrane</keyword>
<protein>
    <submittedName>
        <fullName evidence="2">Uncharacterized protein</fullName>
    </submittedName>
</protein>
<organism evidence="2 3">
    <name type="scientific">Mesorhizobium alhagi CCNWXJ12-2</name>
    <dbReference type="NCBI Taxonomy" id="1107882"/>
    <lineage>
        <taxon>Bacteria</taxon>
        <taxon>Pseudomonadati</taxon>
        <taxon>Pseudomonadota</taxon>
        <taxon>Alphaproteobacteria</taxon>
        <taxon>Hyphomicrobiales</taxon>
        <taxon>Phyllobacteriaceae</taxon>
        <taxon>Allomesorhizobium</taxon>
    </lineage>
</organism>
<gene>
    <name evidence="2" type="ORF">MAXJ12_26638</name>
</gene>
<dbReference type="Proteomes" id="UP000003250">
    <property type="component" value="Unassembled WGS sequence"/>
</dbReference>
<evidence type="ECO:0000313" key="3">
    <source>
        <dbReference type="Proteomes" id="UP000003250"/>
    </source>
</evidence>
<sequence>MRFEDEKPTLPARTNFTPSVLKDFCCDLETDCRCRPDMRPTCEYNVKARPAPNSVIYQHNLKFKVAKKAGAVKKPSMLHEVNSSLAVGLLLVLLVIAGAGATVAWHFGEWIRSSIQ</sequence>
<feature type="transmembrane region" description="Helical" evidence="1">
    <location>
        <begin position="85"/>
        <end position="107"/>
    </location>
</feature>
<proteinExistence type="predicted"/>
<dbReference type="PATRIC" id="fig|1107882.3.peg.5169"/>
<dbReference type="EMBL" id="AHAM01000225">
    <property type="protein sequence ID" value="EHK54144.1"/>
    <property type="molecule type" value="Genomic_DNA"/>
</dbReference>
<evidence type="ECO:0000256" key="1">
    <source>
        <dbReference type="SAM" id="Phobius"/>
    </source>
</evidence>
<evidence type="ECO:0000313" key="2">
    <source>
        <dbReference type="EMBL" id="EHK54144.1"/>
    </source>
</evidence>
<name>H0HYP7_9HYPH</name>
<accession>H0HYP7</accession>
<dbReference type="AlphaFoldDB" id="H0HYP7"/>
<keyword evidence="3" id="KW-1185">Reference proteome</keyword>
<reference evidence="2 3" key="1">
    <citation type="journal article" date="2012" name="J. Bacteriol.">
        <title>Draft Genome Sequence of Mesorhizobium alhagi CCNWXJ12-2T, a Novel Salt-Resistant Species Isolated from the Desert of Northwestern China.</title>
        <authorList>
            <person name="Zhou M."/>
            <person name="Chen W."/>
            <person name="Chen H."/>
            <person name="Wei G."/>
        </authorList>
    </citation>
    <scope>NUCLEOTIDE SEQUENCE [LARGE SCALE GENOMIC DNA]</scope>
    <source>
        <strain evidence="2 3">CCNWXJ12-2</strain>
    </source>
</reference>
<keyword evidence="1" id="KW-0472">Membrane</keyword>